<gene>
    <name evidence="1" type="ORF">SAMN04488029_3897</name>
</gene>
<proteinExistence type="predicted"/>
<dbReference type="RefSeq" id="WP_084374520.1">
    <property type="nucleotide sequence ID" value="NZ_FWYF01000005.1"/>
</dbReference>
<keyword evidence="2" id="KW-1185">Reference proteome</keyword>
<reference evidence="1 2" key="1">
    <citation type="submission" date="2017-04" db="EMBL/GenBank/DDBJ databases">
        <authorList>
            <person name="Afonso C.L."/>
            <person name="Miller P.J."/>
            <person name="Scott M.A."/>
            <person name="Spackman E."/>
            <person name="Goraichik I."/>
            <person name="Dimitrov K.M."/>
            <person name="Suarez D.L."/>
            <person name="Swayne D.E."/>
        </authorList>
    </citation>
    <scope>NUCLEOTIDE SEQUENCE [LARGE SCALE GENOMIC DNA]</scope>
    <source>
        <strain evidence="1 2">DSM 26133</strain>
    </source>
</reference>
<protein>
    <recommendedName>
        <fullName evidence="3">DUF2442 domain-containing protein</fullName>
    </recommendedName>
</protein>
<dbReference type="EMBL" id="FWYF01000005">
    <property type="protein sequence ID" value="SMD38830.1"/>
    <property type="molecule type" value="Genomic_DNA"/>
</dbReference>
<dbReference type="Proteomes" id="UP000192472">
    <property type="component" value="Unassembled WGS sequence"/>
</dbReference>
<name>A0A1W2GQ70_REIFA</name>
<organism evidence="1 2">
    <name type="scientific">Reichenbachiella faecimaris</name>
    <dbReference type="NCBI Taxonomy" id="692418"/>
    <lineage>
        <taxon>Bacteria</taxon>
        <taxon>Pseudomonadati</taxon>
        <taxon>Bacteroidota</taxon>
        <taxon>Cytophagia</taxon>
        <taxon>Cytophagales</taxon>
        <taxon>Reichenbachiellaceae</taxon>
        <taxon>Reichenbachiella</taxon>
    </lineage>
</organism>
<dbReference type="Pfam" id="PF10387">
    <property type="entry name" value="DUF2442"/>
    <property type="match status" value="1"/>
</dbReference>
<sequence>MSILTTNSPKAKEIWFKEDKIYFLLADGRELGVPIEWFPKLRDANPDQLKNWRLIGSGDGVHWEELDEDISIEGLLVTI</sequence>
<accession>A0A1W2GQ70</accession>
<evidence type="ECO:0000313" key="2">
    <source>
        <dbReference type="Proteomes" id="UP000192472"/>
    </source>
</evidence>
<dbReference type="AlphaFoldDB" id="A0A1W2GQ70"/>
<dbReference type="STRING" id="692418.SAMN04488029_3897"/>
<evidence type="ECO:0008006" key="3">
    <source>
        <dbReference type="Google" id="ProtNLM"/>
    </source>
</evidence>
<dbReference type="InterPro" id="IPR018841">
    <property type="entry name" value="DUF2442"/>
</dbReference>
<dbReference type="OrthoDB" id="9807561at2"/>
<evidence type="ECO:0000313" key="1">
    <source>
        <dbReference type="EMBL" id="SMD38830.1"/>
    </source>
</evidence>
<dbReference type="Gene3D" id="3.30.2020.40">
    <property type="entry name" value="Uncharacterised protein PF10387, DUF2442"/>
    <property type="match status" value="1"/>
</dbReference>